<dbReference type="Proteomes" id="UP000288102">
    <property type="component" value="Unassembled WGS sequence"/>
</dbReference>
<keyword evidence="3" id="KW-1185">Reference proteome</keyword>
<feature type="transmembrane region" description="Helical" evidence="1">
    <location>
        <begin position="115"/>
        <end position="140"/>
    </location>
</feature>
<name>A0A434AAX2_9FLAO</name>
<dbReference type="RefSeq" id="WP_127337580.1">
    <property type="nucleotide sequence ID" value="NZ_QWDM01000003.1"/>
</dbReference>
<organism evidence="2 3">
    <name type="scientific">Flavobacterium cupreum</name>
    <dbReference type="NCBI Taxonomy" id="2133766"/>
    <lineage>
        <taxon>Bacteria</taxon>
        <taxon>Pseudomonadati</taxon>
        <taxon>Bacteroidota</taxon>
        <taxon>Flavobacteriia</taxon>
        <taxon>Flavobacteriales</taxon>
        <taxon>Flavobacteriaceae</taxon>
        <taxon>Flavobacterium</taxon>
    </lineage>
</organism>
<sequence length="145" mass="14760">MERITPDNYSQVLKSFLSQNKLEVRKVSKAINCSISTLERLLNNQTTPTNEMIKQTGLLITLGFVKYSKLSNAEKEKFSERLGTVSGAGIGFGSITAVVGGLGTAGLSGAGIMSGLAAIGGFVGAGAATGIVVVAAVPILTGIAG</sequence>
<reference evidence="3" key="1">
    <citation type="journal article" date="2019" name="Syst. Appl. Microbiol.">
        <title>Flavobacterium circumlabens sp. nov. and Flavobacterium cupreum sp. nov., two psychrotrophic species isolated from Antarctic environmental samples.</title>
        <authorList>
            <person name="Kralova S."/>
            <person name="Busse H.-J."/>
            <person name="Svec P."/>
            <person name="Maslanova I."/>
            <person name="Stankova E."/>
            <person name="Bartak M."/>
            <person name="Sedlacek I."/>
        </authorList>
    </citation>
    <scope>NUCLEOTIDE SEQUENCE [LARGE SCALE GENOMIC DNA]</scope>
    <source>
        <strain evidence="3">CCM 8825</strain>
    </source>
</reference>
<keyword evidence="1" id="KW-0812">Transmembrane</keyword>
<feature type="transmembrane region" description="Helical" evidence="1">
    <location>
        <begin position="82"/>
        <end position="103"/>
    </location>
</feature>
<dbReference type="AlphaFoldDB" id="A0A434AAX2"/>
<dbReference type="OrthoDB" id="1453310at2"/>
<keyword evidence="1" id="KW-1133">Transmembrane helix</keyword>
<evidence type="ECO:0000256" key="1">
    <source>
        <dbReference type="SAM" id="Phobius"/>
    </source>
</evidence>
<proteinExistence type="predicted"/>
<evidence type="ECO:0000313" key="3">
    <source>
        <dbReference type="Proteomes" id="UP000288102"/>
    </source>
</evidence>
<evidence type="ECO:0000313" key="2">
    <source>
        <dbReference type="EMBL" id="RUT71528.1"/>
    </source>
</evidence>
<dbReference type="EMBL" id="QWDM01000003">
    <property type="protein sequence ID" value="RUT71528.1"/>
    <property type="molecule type" value="Genomic_DNA"/>
</dbReference>
<gene>
    <name evidence="2" type="ORF">D0817_06530</name>
</gene>
<accession>A0A434AAX2</accession>
<keyword evidence="1" id="KW-0472">Membrane</keyword>
<comment type="caution">
    <text evidence="2">The sequence shown here is derived from an EMBL/GenBank/DDBJ whole genome shotgun (WGS) entry which is preliminary data.</text>
</comment>
<protein>
    <submittedName>
        <fullName evidence="2">Uncharacterized protein</fullName>
    </submittedName>
</protein>